<organism evidence="2 3">
    <name type="scientific">Gordonia terrae C-6</name>
    <dbReference type="NCBI Taxonomy" id="1316928"/>
    <lineage>
        <taxon>Bacteria</taxon>
        <taxon>Bacillati</taxon>
        <taxon>Actinomycetota</taxon>
        <taxon>Actinomycetes</taxon>
        <taxon>Mycobacteriales</taxon>
        <taxon>Gordoniaceae</taxon>
        <taxon>Gordonia</taxon>
    </lineage>
</organism>
<dbReference type="RefSeq" id="WP_010842004.1">
    <property type="nucleotide sequence ID" value="NZ_AQPW01000006.1"/>
</dbReference>
<dbReference type="Pfam" id="PF04480">
    <property type="entry name" value="DUF559"/>
    <property type="match status" value="1"/>
</dbReference>
<dbReference type="PATRIC" id="fig|1316928.3.peg.1563"/>
<comment type="caution">
    <text evidence="2">The sequence shown here is derived from an EMBL/GenBank/DDBJ whole genome shotgun (WGS) entry which is preliminary data.</text>
</comment>
<dbReference type="SUPFAM" id="SSF52980">
    <property type="entry name" value="Restriction endonuclease-like"/>
    <property type="match status" value="1"/>
</dbReference>
<dbReference type="Gene3D" id="3.40.960.10">
    <property type="entry name" value="VSR Endonuclease"/>
    <property type="match status" value="1"/>
</dbReference>
<dbReference type="EMBL" id="AQPW01000006">
    <property type="protein sequence ID" value="EON33251.1"/>
    <property type="molecule type" value="Genomic_DNA"/>
</dbReference>
<evidence type="ECO:0000313" key="3">
    <source>
        <dbReference type="Proteomes" id="UP000013569"/>
    </source>
</evidence>
<dbReference type="InterPro" id="IPR011335">
    <property type="entry name" value="Restrct_endonuc-II-like"/>
</dbReference>
<evidence type="ECO:0000259" key="1">
    <source>
        <dbReference type="Pfam" id="PF04480"/>
    </source>
</evidence>
<protein>
    <recommendedName>
        <fullName evidence="1">DUF559 domain-containing protein</fullName>
    </recommendedName>
</protein>
<proteinExistence type="predicted"/>
<gene>
    <name evidence="2" type="ORF">GTC6_07801</name>
</gene>
<sequence length="308" mass="33219">MTGRTMEPVAVQLRLSSVRLPVELRTLALGHDGVITAADAREHGVDRWAVQRRVRAGEWVAVHPRVYRLADHPETDRTRIRIATLAAGAHGVLSGLAAAWWHGMVDAPPATPTVTALRGRHGNPVTGVRILNRALADADVLSRDGLPVTGIALSALEGAVEGGVEVIDAALQQRRTTVERLVEAYERRRGCIGAADMGPLIALVESGARSAAERLAVTILQDAGLSGWKANHPSCGYEIDLAFDDRMVAVEIDGLAFHRDAATFQRDRTRRNALIAAGWTVLNFTWGDLRDRPEYVVSSVRHALAAAA</sequence>
<name>R7YB71_9ACTN</name>
<feature type="domain" description="DUF559" evidence="1">
    <location>
        <begin position="211"/>
        <end position="304"/>
    </location>
</feature>
<accession>R7YB71</accession>
<evidence type="ECO:0000313" key="2">
    <source>
        <dbReference type="EMBL" id="EON33251.1"/>
    </source>
</evidence>
<dbReference type="Proteomes" id="UP000013569">
    <property type="component" value="Unassembled WGS sequence"/>
</dbReference>
<dbReference type="InterPro" id="IPR007569">
    <property type="entry name" value="DUF559"/>
</dbReference>
<reference evidence="2 3" key="1">
    <citation type="journal article" date="2013" name="Genome Announc.">
        <title>Draft Genome Sequence of a Benzothiophene-Desulfurizing Bacterium, Gordona terrae Strain C-6.</title>
        <authorList>
            <person name="Wang W."/>
            <person name="Ma T."/>
            <person name="Ren Y."/>
            <person name="Li G."/>
        </authorList>
    </citation>
    <scope>NUCLEOTIDE SEQUENCE [LARGE SCALE GENOMIC DNA]</scope>
    <source>
        <strain evidence="2 3">C-6</strain>
    </source>
</reference>
<dbReference type="AlphaFoldDB" id="R7YB71"/>